<comment type="caution">
    <text evidence="1">The sequence shown here is derived from an EMBL/GenBank/DDBJ whole genome shotgun (WGS) entry which is preliminary data.</text>
</comment>
<name>A0A8T0FP39_ARGBR</name>
<evidence type="ECO:0000313" key="2">
    <source>
        <dbReference type="Proteomes" id="UP000807504"/>
    </source>
</evidence>
<dbReference type="Pfam" id="PF05380">
    <property type="entry name" value="Peptidase_A17"/>
    <property type="match status" value="1"/>
</dbReference>
<reference evidence="1" key="1">
    <citation type="journal article" date="2020" name="bioRxiv">
        <title>Chromosome-level reference genome of the European wasp spider Argiope bruennichi: a resource for studies on range expansion and evolutionary adaptation.</title>
        <authorList>
            <person name="Sheffer M.M."/>
            <person name="Hoppe A."/>
            <person name="Krehenwinkel H."/>
            <person name="Uhl G."/>
            <person name="Kuss A.W."/>
            <person name="Jensen L."/>
            <person name="Jensen C."/>
            <person name="Gillespie R.G."/>
            <person name="Hoff K.J."/>
            <person name="Prost S."/>
        </authorList>
    </citation>
    <scope>NUCLEOTIDE SEQUENCE</scope>
</reference>
<dbReference type="EMBL" id="JABXBU010000011">
    <property type="protein sequence ID" value="KAF8790533.1"/>
    <property type="molecule type" value="Genomic_DNA"/>
</dbReference>
<proteinExistence type="predicted"/>
<dbReference type="AlphaFoldDB" id="A0A8T0FP39"/>
<keyword evidence="2" id="KW-1185">Reference proteome</keyword>
<organism evidence="1 2">
    <name type="scientific">Argiope bruennichi</name>
    <name type="common">Wasp spider</name>
    <name type="synonym">Aranea bruennichi</name>
    <dbReference type="NCBI Taxonomy" id="94029"/>
    <lineage>
        <taxon>Eukaryota</taxon>
        <taxon>Metazoa</taxon>
        <taxon>Ecdysozoa</taxon>
        <taxon>Arthropoda</taxon>
        <taxon>Chelicerata</taxon>
        <taxon>Arachnida</taxon>
        <taxon>Araneae</taxon>
        <taxon>Araneomorphae</taxon>
        <taxon>Entelegynae</taxon>
        <taxon>Araneoidea</taxon>
        <taxon>Araneidae</taxon>
        <taxon>Argiope</taxon>
    </lineage>
</organism>
<sequence length="362" mass="41216">MILDSKQAVTETKVEAEQAKLETKLRNERANLCRLFTISANTFDEIHRKVDNEKDIHIQYSKLIEKAERLFKVDEEIKELIDYTDEDCNVIESYRDRFTEIEYIMKNIIVTMLRHYALLCADLYKGDNCSSKSKAPDEEQNSTEVLLTNLPSEREIYLKTIKVRLWHKELNLSPSGKEVLYQGLFGGGISPAIEHGRFTVTVESFYRKYSTSVALLGQPKICSTLPRIRDENLLAELSSQGIKLTDFGKDKPPIRVLLGEDVLGSILTGNIEIQTMKIMNAASFELRCWAHSGIENKESQNVLGLKWDTKSGELYCVNPKIDKELDETVTKRKLLSIVNSIYDPLGFTSPATLLSKLLLQEA</sequence>
<protein>
    <submittedName>
        <fullName evidence="1">Uncharacterized protein</fullName>
    </submittedName>
</protein>
<gene>
    <name evidence="1" type="ORF">HNY73_005542</name>
</gene>
<evidence type="ECO:0000313" key="1">
    <source>
        <dbReference type="EMBL" id="KAF8790533.1"/>
    </source>
</evidence>
<accession>A0A8T0FP39</accession>
<dbReference type="Proteomes" id="UP000807504">
    <property type="component" value="Unassembled WGS sequence"/>
</dbReference>
<reference evidence="1" key="2">
    <citation type="submission" date="2020-06" db="EMBL/GenBank/DDBJ databases">
        <authorList>
            <person name="Sheffer M."/>
        </authorList>
    </citation>
    <scope>NUCLEOTIDE SEQUENCE</scope>
</reference>
<dbReference type="InterPro" id="IPR008042">
    <property type="entry name" value="Retrotrans_Pao"/>
</dbReference>